<reference evidence="3 4" key="1">
    <citation type="submission" date="2018-07" db="EMBL/GenBank/DDBJ databases">
        <title>Genome sequencing of Moraxellaceae gen. HYN0046.</title>
        <authorList>
            <person name="Kim M."/>
            <person name="Yi H."/>
        </authorList>
    </citation>
    <scope>NUCLEOTIDE SEQUENCE [LARGE SCALE GENOMIC DNA]</scope>
    <source>
        <strain evidence="3 4">HYN0046</strain>
    </source>
</reference>
<dbReference type="KEGG" id="mbah:HYN46_02005"/>
<dbReference type="OrthoDB" id="9804318at2"/>
<dbReference type="Gene3D" id="1.10.3880.10">
    <property type="entry name" value="Fe(II) trafficking protein YggX"/>
    <property type="match status" value="1"/>
</dbReference>
<comment type="function">
    <text evidence="2">Could be a mediator in iron transactions between iron acquisition and iron-requiring processes, such as synthesis and/or repair of Fe-S clusters in biosynthetic enzymes.</text>
</comment>
<sequence>MRTVFCRKYQQELEGLEFAPFPGAKGQDIFDHVSKKAWQEWMGHQTLLINENRLNVMLPESKVFLDEQRTKFLTNQDYERPVGWKPA</sequence>
<accession>A0A345P3A1</accession>
<comment type="similarity">
    <text evidence="2">Belongs to the Fe(2+)-trafficking protein family.</text>
</comment>
<evidence type="ECO:0000256" key="2">
    <source>
        <dbReference type="HAMAP-Rule" id="MF_00686"/>
    </source>
</evidence>
<proteinExistence type="inferred from homology"/>
<evidence type="ECO:0000256" key="1">
    <source>
        <dbReference type="ARBA" id="ARBA00023004"/>
    </source>
</evidence>
<dbReference type="RefSeq" id="WP_114897870.1">
    <property type="nucleotide sequence ID" value="NZ_CP031222.1"/>
</dbReference>
<dbReference type="InterPro" id="IPR036766">
    <property type="entry name" value="Fe_traffick_prot_YggX_sf"/>
</dbReference>
<dbReference type="SUPFAM" id="SSF111148">
    <property type="entry name" value="YggX-like"/>
    <property type="match status" value="1"/>
</dbReference>
<dbReference type="PANTHER" id="PTHR36965">
    <property type="entry name" value="FE(2+)-TRAFFICKING PROTEIN-RELATED"/>
    <property type="match status" value="1"/>
</dbReference>
<name>A0A345P3A1_9GAMM</name>
<dbReference type="InterPro" id="IPR007457">
    <property type="entry name" value="Fe_traffick_prot_YggX"/>
</dbReference>
<evidence type="ECO:0000313" key="3">
    <source>
        <dbReference type="EMBL" id="AXI01760.1"/>
    </source>
</evidence>
<dbReference type="NCBIfam" id="NF003817">
    <property type="entry name" value="PRK05408.1"/>
    <property type="match status" value="1"/>
</dbReference>
<keyword evidence="1 2" id="KW-0408">Iron</keyword>
<gene>
    <name evidence="3" type="ORF">HYN46_02005</name>
</gene>
<dbReference type="PANTHER" id="PTHR36965:SF1">
    <property type="entry name" value="FE(2+)-TRAFFICKING PROTEIN-RELATED"/>
    <property type="match status" value="1"/>
</dbReference>
<dbReference type="Proteomes" id="UP000253940">
    <property type="component" value="Chromosome"/>
</dbReference>
<dbReference type="PIRSF" id="PIRSF029827">
    <property type="entry name" value="Fe_traffic_YggX"/>
    <property type="match status" value="1"/>
</dbReference>
<dbReference type="EMBL" id="CP031222">
    <property type="protein sequence ID" value="AXI01760.1"/>
    <property type="molecule type" value="Genomic_DNA"/>
</dbReference>
<organism evidence="3 4">
    <name type="scientific">Aquirhabdus parva</name>
    <dbReference type="NCBI Taxonomy" id="2283318"/>
    <lineage>
        <taxon>Bacteria</taxon>
        <taxon>Pseudomonadati</taxon>
        <taxon>Pseudomonadota</taxon>
        <taxon>Gammaproteobacteria</taxon>
        <taxon>Moraxellales</taxon>
        <taxon>Moraxellaceae</taxon>
        <taxon>Aquirhabdus</taxon>
    </lineage>
</organism>
<dbReference type="Pfam" id="PF04362">
    <property type="entry name" value="Iron_traffic"/>
    <property type="match status" value="1"/>
</dbReference>
<dbReference type="HAMAP" id="MF_00686">
    <property type="entry name" value="Fe_traffic_YggX"/>
    <property type="match status" value="1"/>
</dbReference>
<dbReference type="GO" id="GO:0005829">
    <property type="term" value="C:cytosol"/>
    <property type="evidence" value="ECO:0007669"/>
    <property type="project" value="TreeGrafter"/>
</dbReference>
<dbReference type="GO" id="GO:0034599">
    <property type="term" value="P:cellular response to oxidative stress"/>
    <property type="evidence" value="ECO:0007669"/>
    <property type="project" value="TreeGrafter"/>
</dbReference>
<keyword evidence="4" id="KW-1185">Reference proteome</keyword>
<dbReference type="GO" id="GO:0005506">
    <property type="term" value="F:iron ion binding"/>
    <property type="evidence" value="ECO:0007669"/>
    <property type="project" value="UniProtKB-UniRule"/>
</dbReference>
<dbReference type="AlphaFoldDB" id="A0A345P3A1"/>
<evidence type="ECO:0000313" key="4">
    <source>
        <dbReference type="Proteomes" id="UP000253940"/>
    </source>
</evidence>
<protein>
    <recommendedName>
        <fullName evidence="2">Probable Fe(2+)-trafficking protein</fullName>
    </recommendedName>
</protein>